<keyword evidence="1" id="KW-0732">Signal</keyword>
<name>E8T6U2_THEA1</name>
<accession>E8T6U2</accession>
<keyword evidence="3" id="KW-1185">Reference proteome</keyword>
<dbReference type="KEGG" id="tam:Theam_1809"/>
<feature type="signal peptide" evidence="1">
    <location>
        <begin position="1"/>
        <end position="22"/>
    </location>
</feature>
<dbReference type="EMBL" id="CP002445">
    <property type="protein sequence ID" value="ADU97765.1"/>
    <property type="molecule type" value="Genomic_DNA"/>
</dbReference>
<dbReference type="HOGENOM" id="CLU_1077403_0_0_0"/>
<geneLocation type="plasmid" evidence="2 3">
    <name>pTHEAM01</name>
</geneLocation>
<evidence type="ECO:0000313" key="3">
    <source>
        <dbReference type="Proteomes" id="UP000006362"/>
    </source>
</evidence>
<dbReference type="AlphaFoldDB" id="E8T6U2"/>
<keyword evidence="2" id="KW-0614">Plasmid</keyword>
<dbReference type="eggNOG" id="COG1651">
    <property type="taxonomic scope" value="Bacteria"/>
</dbReference>
<feature type="chain" id="PRO_5003227449" evidence="1">
    <location>
        <begin position="23"/>
        <end position="258"/>
    </location>
</feature>
<gene>
    <name evidence="2" type="ordered locus">Theam_1809</name>
</gene>
<sequence length="258" mass="28827">MKRFAVALTVLAVSLTAAPAGAEEVVLSGGVKGELHLVKEKTENVKVYSLTVKRGRVKETFKVYRVGKLYFAEPTAMVKEGKFFLPYPAGRVKTEVKPFSPEELSDFRRAYSSFVAAAGLREPDTGKPKLYVVFDPLCPYCERAVRSGEMKKLMASYDLRAVPFPVHGKLSERIAACLLKKAEEERAPFEKVVAEWFKDSPREKRELLNSCGQNLSKEELILRKLSRELRSLEITGTPTFIYSDGTISVGKPEAKDGR</sequence>
<dbReference type="Gene3D" id="3.40.30.10">
    <property type="entry name" value="Glutaredoxin"/>
    <property type="match status" value="1"/>
</dbReference>
<dbReference type="RefSeq" id="WP_013524969.1">
    <property type="nucleotide sequence ID" value="NC_014917.1"/>
</dbReference>
<reference evidence="2" key="1">
    <citation type="submission" date="2011-01" db="EMBL/GenBank/DDBJ databases">
        <title>Complete sequence of plasmid of Thermovibrio ammonificans HB-1.</title>
        <authorList>
            <consortium name="US DOE Joint Genome Institute"/>
            <person name="Lucas S."/>
            <person name="Copeland A."/>
            <person name="Lapidus A."/>
            <person name="Cheng J.-F."/>
            <person name="Goodwin L."/>
            <person name="Pitluck S."/>
            <person name="Davenport K."/>
            <person name="Detter J.C."/>
            <person name="Han C."/>
            <person name="Tapia R."/>
            <person name="Land M."/>
            <person name="Hauser L."/>
            <person name="Kyrpides N."/>
            <person name="Ivanova N."/>
            <person name="Ovchinnikova G."/>
            <person name="Vetriani C."/>
            <person name="Woyke T."/>
        </authorList>
    </citation>
    <scope>NUCLEOTIDE SEQUENCE [LARGE SCALE GENOMIC DNA]</scope>
    <source>
        <strain evidence="2">HB-1</strain>
        <plasmid evidence="2">pTHEAM01</plasmid>
    </source>
</reference>
<evidence type="ECO:0000256" key="1">
    <source>
        <dbReference type="SAM" id="SignalP"/>
    </source>
</evidence>
<dbReference type="InterPro" id="IPR036249">
    <property type="entry name" value="Thioredoxin-like_sf"/>
</dbReference>
<proteinExistence type="predicted"/>
<evidence type="ECO:0000313" key="2">
    <source>
        <dbReference type="EMBL" id="ADU97765.1"/>
    </source>
</evidence>
<organism evidence="2 3">
    <name type="scientific">Thermovibrio ammonificans (strain DSM 15698 / JCM 12110 / HB-1)</name>
    <dbReference type="NCBI Taxonomy" id="648996"/>
    <lineage>
        <taxon>Bacteria</taxon>
        <taxon>Pseudomonadati</taxon>
        <taxon>Aquificota</taxon>
        <taxon>Aquificia</taxon>
        <taxon>Desulfurobacteriales</taxon>
        <taxon>Desulfurobacteriaceae</taxon>
        <taxon>Thermovibrio</taxon>
    </lineage>
</organism>
<dbReference type="OrthoDB" id="12976at2"/>
<dbReference type="Proteomes" id="UP000006362">
    <property type="component" value="Plasmid pTHEAM01"/>
</dbReference>
<protein>
    <submittedName>
        <fullName evidence="2">Uncharacterized protein</fullName>
    </submittedName>
</protein>
<dbReference type="SUPFAM" id="SSF52833">
    <property type="entry name" value="Thioredoxin-like"/>
    <property type="match status" value="1"/>
</dbReference>